<proteinExistence type="predicted"/>
<dbReference type="HOGENOM" id="CLU_012729_1_0_10"/>
<gene>
    <name evidence="1" type="ordered locus">KQS_01310</name>
</gene>
<evidence type="ECO:0008006" key="3">
    <source>
        <dbReference type="Google" id="ProtNLM"/>
    </source>
</evidence>
<dbReference type="AlphaFoldDB" id="H8XNZ0"/>
<reference evidence="2" key="2">
    <citation type="submission" date="2012-03" db="EMBL/GenBank/DDBJ databases">
        <title>Complete genome sequence of Flavobacterium indicum GPTSA100-9T, isolated from warm spring water.</title>
        <authorList>
            <person name="Barbier P."/>
            <person name="Houel A."/>
            <person name="Loux V."/>
            <person name="Poulain J."/>
            <person name="Bernardet J.-F."/>
            <person name="Touchon M."/>
            <person name="Duchaud E."/>
        </authorList>
    </citation>
    <scope>NUCLEOTIDE SEQUENCE [LARGE SCALE GENOMIC DNA]</scope>
    <source>
        <strain evidence="2">DSM 17447 / CIP 109464 / GPTSA100-9</strain>
    </source>
</reference>
<dbReference type="InterPro" id="IPR008969">
    <property type="entry name" value="CarboxyPept-like_regulatory"/>
</dbReference>
<sequence length="889" mass="102629">MGLSFKKNILLIVIFCTPFLINSQTIKGKVLNNEGQPILQATIIVKDSIAKDIPKEFAIAKNGEYIINLKKKYATIILETSSNGYVKNTFQLEEINTNKTYIHDIILTKEKSIEIKEVVVETKKKPFLVKKDTVSFNVSAYKDGSERKIQDIIKKLPGIEINESSGEIKYKGKSIETVKLEGDDLFGSNYTLGTKNINVDMVEQIQAIENYSENPLLKEIEGKEKVALNLKLKKGKTDFSGNLDVGNGLFEEKKAAFNNGLNLLAISKKMKTFSTLTHNTIGQNNSPYDYFSYNQTNEQLKEKDLFAKKIIPENLFVSYLNDSRINNNNQYFANYNSIFKIGPKVSIKTNLFYINDKINTTHKDIITNYINNTTSTTIDYFETVKKPTLYKSDIEMKITTSSKSLLEYKLSFFQENIITPSYGIKNESSSFETKLKSNNYFLKNNLLFTQKISENKAVQTSINYSINFTPQEFVIQRINNNYTPTVDIQDSSFKKKYFHAVTTFLGSYNKSKYSIAIGEQLNTSPFYSLLRNQTSNSFFTISKNELEINQNSTYVSYSHSFILNKFKITPSFKLNHIYQKIKNEDYNSPITKENVTLEPNLSIKFKINDNSAITTSINSIKTPISEEYLYNNKIQISNRITQTNTPILEIQKTLNIGGFYIINNLYKQFQFNLGCNYSENRGNYFSKMYVDNSIIDISNFYLKDKITYLNTNILIEKYIPLFESILRFKTDYSISNYKNVINNSELRNNKTKIIDSEFFIKTAFDIKFNFENSFKIKQSNSSGNNNQDLSNLQINNTFKIIVRPKKNWFVLFLSDYYIPNSTHKADDYLFLDSTLKYITGTKRFEFNLTAKNLLNKRMYTQTQTSDYTVSTTQYNLLARTIIASLTYNF</sequence>
<dbReference type="STRING" id="1094466.KQS_01310"/>
<dbReference type="eggNOG" id="COG1629">
    <property type="taxonomic scope" value="Bacteria"/>
</dbReference>
<dbReference type="KEGG" id="fin:KQS_01310"/>
<evidence type="ECO:0000313" key="1">
    <source>
        <dbReference type="EMBL" id="CCG52257.1"/>
    </source>
</evidence>
<organism evidence="1 2">
    <name type="scientific">Flavobacterium indicum (strain DSM 17447 / CIP 109464 / GPTSA100-9)</name>
    <dbReference type="NCBI Taxonomy" id="1094466"/>
    <lineage>
        <taxon>Bacteria</taxon>
        <taxon>Pseudomonadati</taxon>
        <taxon>Bacteroidota</taxon>
        <taxon>Flavobacteriia</taxon>
        <taxon>Flavobacteriales</taxon>
        <taxon>Flavobacteriaceae</taxon>
        <taxon>Flavobacterium</taxon>
    </lineage>
</organism>
<dbReference type="SUPFAM" id="SSF56935">
    <property type="entry name" value="Porins"/>
    <property type="match status" value="1"/>
</dbReference>
<dbReference type="Proteomes" id="UP000007599">
    <property type="component" value="Chromosome I"/>
</dbReference>
<name>H8XNZ0_FLAIG</name>
<dbReference type="OrthoDB" id="603275at2"/>
<dbReference type="EMBL" id="HE774682">
    <property type="protein sequence ID" value="CCG52257.1"/>
    <property type="molecule type" value="Genomic_DNA"/>
</dbReference>
<keyword evidence="2" id="KW-1185">Reference proteome</keyword>
<dbReference type="RefSeq" id="WP_014387401.1">
    <property type="nucleotide sequence ID" value="NC_017025.1"/>
</dbReference>
<dbReference type="SUPFAM" id="SSF49464">
    <property type="entry name" value="Carboxypeptidase regulatory domain-like"/>
    <property type="match status" value="1"/>
</dbReference>
<protein>
    <recommendedName>
        <fullName evidence="3">Outer membrane protein beta-barrel domain-containing protein</fullName>
    </recommendedName>
</protein>
<dbReference type="PATRIC" id="fig|1094466.5.peg.257"/>
<dbReference type="Gene3D" id="2.60.40.1120">
    <property type="entry name" value="Carboxypeptidase-like, regulatory domain"/>
    <property type="match status" value="1"/>
</dbReference>
<evidence type="ECO:0000313" key="2">
    <source>
        <dbReference type="Proteomes" id="UP000007599"/>
    </source>
</evidence>
<accession>H8XNZ0</accession>
<reference evidence="1 2" key="1">
    <citation type="journal article" date="2012" name="J. Bacteriol.">
        <title>Complete Genome Sequence of Flavobacterium indicum GPSTA100-9T, Isolated from Warm Spring Water.</title>
        <authorList>
            <person name="Barbier P."/>
            <person name="Houel A."/>
            <person name="Loux V."/>
            <person name="Poulain J."/>
            <person name="Bernardet J.F."/>
            <person name="Touchon M."/>
            <person name="Duchaud E."/>
        </authorList>
    </citation>
    <scope>NUCLEOTIDE SEQUENCE [LARGE SCALE GENOMIC DNA]</scope>
    <source>
        <strain evidence="2">DSM 17447 / CIP 109464 / GPTSA100-9</strain>
    </source>
</reference>